<dbReference type="GO" id="GO:0016705">
    <property type="term" value="F:oxidoreductase activity, acting on paired donors, with incorporation or reduction of molecular oxygen"/>
    <property type="evidence" value="ECO:0007669"/>
    <property type="project" value="InterPro"/>
</dbReference>
<evidence type="ECO:0000313" key="12">
    <source>
        <dbReference type="Proteomes" id="UP000076722"/>
    </source>
</evidence>
<comment type="pathway">
    <text evidence="2">Secondary metabolite biosynthesis.</text>
</comment>
<protein>
    <submittedName>
        <fullName evidence="11">Cytochrome P450</fullName>
    </submittedName>
</protein>
<dbReference type="InterPro" id="IPR036396">
    <property type="entry name" value="Cyt_P450_sf"/>
</dbReference>
<keyword evidence="6 10" id="KW-0560">Oxidoreductase</keyword>
<dbReference type="GO" id="GO:0020037">
    <property type="term" value="F:heme binding"/>
    <property type="evidence" value="ECO:0007669"/>
    <property type="project" value="InterPro"/>
</dbReference>
<keyword evidence="12" id="KW-1185">Reference proteome</keyword>
<dbReference type="PANTHER" id="PTHR46300">
    <property type="entry name" value="P450, PUTATIVE (EUROFUNG)-RELATED-RELATED"/>
    <property type="match status" value="1"/>
</dbReference>
<dbReference type="EMBL" id="KV419405">
    <property type="protein sequence ID" value="KZS94000.1"/>
    <property type="molecule type" value="Genomic_DNA"/>
</dbReference>
<evidence type="ECO:0000256" key="4">
    <source>
        <dbReference type="ARBA" id="ARBA00022617"/>
    </source>
</evidence>
<evidence type="ECO:0000256" key="6">
    <source>
        <dbReference type="ARBA" id="ARBA00023002"/>
    </source>
</evidence>
<evidence type="ECO:0000256" key="9">
    <source>
        <dbReference type="PIRSR" id="PIRSR602401-1"/>
    </source>
</evidence>
<keyword evidence="5 9" id="KW-0479">Metal-binding</keyword>
<dbReference type="CDD" id="cd11065">
    <property type="entry name" value="CYP64-like"/>
    <property type="match status" value="1"/>
</dbReference>
<evidence type="ECO:0000256" key="2">
    <source>
        <dbReference type="ARBA" id="ARBA00005179"/>
    </source>
</evidence>
<comment type="cofactor">
    <cofactor evidence="1 9">
        <name>heme</name>
        <dbReference type="ChEBI" id="CHEBI:30413"/>
    </cofactor>
</comment>
<proteinExistence type="inferred from homology"/>
<dbReference type="AlphaFoldDB" id="A0A164VBH0"/>
<dbReference type="SUPFAM" id="SSF48264">
    <property type="entry name" value="Cytochrome P450"/>
    <property type="match status" value="1"/>
</dbReference>
<dbReference type="PROSITE" id="PS00086">
    <property type="entry name" value="CYTOCHROME_P450"/>
    <property type="match status" value="1"/>
</dbReference>
<dbReference type="InterPro" id="IPR002401">
    <property type="entry name" value="Cyt_P450_E_grp-I"/>
</dbReference>
<name>A0A164VBH0_9AGAM</name>
<reference evidence="11 12" key="1">
    <citation type="journal article" date="2016" name="Mol. Biol. Evol.">
        <title>Comparative Genomics of Early-Diverging Mushroom-Forming Fungi Provides Insights into the Origins of Lignocellulose Decay Capabilities.</title>
        <authorList>
            <person name="Nagy L.G."/>
            <person name="Riley R."/>
            <person name="Tritt A."/>
            <person name="Adam C."/>
            <person name="Daum C."/>
            <person name="Floudas D."/>
            <person name="Sun H."/>
            <person name="Yadav J.S."/>
            <person name="Pangilinan J."/>
            <person name="Larsson K.H."/>
            <person name="Matsuura K."/>
            <person name="Barry K."/>
            <person name="Labutti K."/>
            <person name="Kuo R."/>
            <person name="Ohm R.A."/>
            <person name="Bhattacharya S.S."/>
            <person name="Shirouzu T."/>
            <person name="Yoshinaga Y."/>
            <person name="Martin F.M."/>
            <person name="Grigoriev I.V."/>
            <person name="Hibbett D.S."/>
        </authorList>
    </citation>
    <scope>NUCLEOTIDE SEQUENCE [LARGE SCALE GENOMIC DNA]</scope>
    <source>
        <strain evidence="11 12">HHB9708</strain>
    </source>
</reference>
<dbReference type="PRINTS" id="PR00463">
    <property type="entry name" value="EP450I"/>
</dbReference>
<accession>A0A164VBH0</accession>
<dbReference type="InterPro" id="IPR017972">
    <property type="entry name" value="Cyt_P450_CS"/>
</dbReference>
<evidence type="ECO:0000256" key="5">
    <source>
        <dbReference type="ARBA" id="ARBA00022723"/>
    </source>
</evidence>
<dbReference type="Proteomes" id="UP000076722">
    <property type="component" value="Unassembled WGS sequence"/>
</dbReference>
<dbReference type="OrthoDB" id="2789670at2759"/>
<evidence type="ECO:0000256" key="7">
    <source>
        <dbReference type="ARBA" id="ARBA00023004"/>
    </source>
</evidence>
<evidence type="ECO:0000256" key="3">
    <source>
        <dbReference type="ARBA" id="ARBA00010617"/>
    </source>
</evidence>
<dbReference type="PRINTS" id="PR00385">
    <property type="entry name" value="P450"/>
</dbReference>
<keyword evidence="4 9" id="KW-0349">Heme</keyword>
<keyword evidence="7 9" id="KW-0408">Iron</keyword>
<evidence type="ECO:0000256" key="8">
    <source>
        <dbReference type="ARBA" id="ARBA00023033"/>
    </source>
</evidence>
<gene>
    <name evidence="11" type="ORF">SISNIDRAFT_484959</name>
</gene>
<keyword evidence="8 10" id="KW-0503">Monooxygenase</keyword>
<sequence length="520" mass="58741">MGSITYLFAIAVAAYLFFDQRSRARKARRFPPGPKPLPFLGNALQFPASDPGEKFAEWEKEFGDVVGLTLYGQKVIVVNTYTAAAELLEKRSSIYSNRPQRALFAKYGGWDFAISATNPGELFNLERRFLNQFFNTSAVKRYFNLITKNARRYISLTANDPTRFRDWNRITTAANILSVAYGHEVADENDEWVERTEQAMKSFGVLGPPGTHPIDIFPSQVGYLPFRIWGLKFSEGMKIVQKCAHEMSIVPYKLVKDQVLAGTAVPSLSSTLIENNLLPDKSVKNEKAIYGSAAVVYMAGADTTVSSIDSFLLAMLLYPDIQKKAQRYVDGLLQGERLPTLEDRDSLPYIQAIVKETLRWQPIVPLGLPHSLSQDDTYRDYFLPADTMVIYNLRRLLRDPTEYPEPDQFKPERFIDSDAGQLKLRTDVRDPEDMAFGFGKRICPGRHFANATLWITFATLLTVFDISLAKNEAGEPILPDLQYVNGTVSHPKHFQCVFRARSEHALSLLQSTSDLFDALE</sequence>
<comment type="similarity">
    <text evidence="3 10">Belongs to the cytochrome P450 family.</text>
</comment>
<feature type="binding site" description="axial binding residue" evidence="9">
    <location>
        <position position="443"/>
    </location>
    <ligand>
        <name>heme</name>
        <dbReference type="ChEBI" id="CHEBI:30413"/>
    </ligand>
    <ligandPart>
        <name>Fe</name>
        <dbReference type="ChEBI" id="CHEBI:18248"/>
    </ligandPart>
</feature>
<dbReference type="STRING" id="1314777.A0A164VBH0"/>
<dbReference type="GO" id="GO:0005506">
    <property type="term" value="F:iron ion binding"/>
    <property type="evidence" value="ECO:0007669"/>
    <property type="project" value="InterPro"/>
</dbReference>
<dbReference type="GO" id="GO:0004497">
    <property type="term" value="F:monooxygenase activity"/>
    <property type="evidence" value="ECO:0007669"/>
    <property type="project" value="UniProtKB-KW"/>
</dbReference>
<dbReference type="PANTHER" id="PTHR46300:SF7">
    <property type="entry name" value="P450, PUTATIVE (EUROFUNG)-RELATED"/>
    <property type="match status" value="1"/>
</dbReference>
<evidence type="ECO:0000256" key="1">
    <source>
        <dbReference type="ARBA" id="ARBA00001971"/>
    </source>
</evidence>
<dbReference type="InterPro" id="IPR001128">
    <property type="entry name" value="Cyt_P450"/>
</dbReference>
<organism evidence="11 12">
    <name type="scientific">Sistotremastrum niveocremeum HHB9708</name>
    <dbReference type="NCBI Taxonomy" id="1314777"/>
    <lineage>
        <taxon>Eukaryota</taxon>
        <taxon>Fungi</taxon>
        <taxon>Dikarya</taxon>
        <taxon>Basidiomycota</taxon>
        <taxon>Agaricomycotina</taxon>
        <taxon>Agaricomycetes</taxon>
        <taxon>Sistotremastrales</taxon>
        <taxon>Sistotremastraceae</taxon>
        <taxon>Sertulicium</taxon>
        <taxon>Sertulicium niveocremeum</taxon>
    </lineage>
</organism>
<evidence type="ECO:0000313" key="11">
    <source>
        <dbReference type="EMBL" id="KZS94000.1"/>
    </source>
</evidence>
<dbReference type="Pfam" id="PF00067">
    <property type="entry name" value="p450"/>
    <property type="match status" value="1"/>
</dbReference>
<dbReference type="Gene3D" id="1.10.630.10">
    <property type="entry name" value="Cytochrome P450"/>
    <property type="match status" value="1"/>
</dbReference>
<evidence type="ECO:0000256" key="10">
    <source>
        <dbReference type="RuleBase" id="RU000461"/>
    </source>
</evidence>
<dbReference type="InterPro" id="IPR050364">
    <property type="entry name" value="Cytochrome_P450_fung"/>
</dbReference>